<evidence type="ECO:0000313" key="13">
    <source>
        <dbReference type="EMBL" id="PIE62823.1"/>
    </source>
</evidence>
<keyword evidence="8 11" id="KW-0472">Membrane</keyword>
<evidence type="ECO:0000256" key="8">
    <source>
        <dbReference type="ARBA" id="ARBA00023136"/>
    </source>
</evidence>
<accession>A0A2G6MRU9</accession>
<dbReference type="InterPro" id="IPR012902">
    <property type="entry name" value="N_methyl_site"/>
</dbReference>
<evidence type="ECO:0000256" key="4">
    <source>
        <dbReference type="ARBA" id="ARBA00022481"/>
    </source>
</evidence>
<evidence type="ECO:0000256" key="6">
    <source>
        <dbReference type="ARBA" id="ARBA00022692"/>
    </source>
</evidence>
<evidence type="ECO:0000256" key="7">
    <source>
        <dbReference type="ARBA" id="ARBA00022989"/>
    </source>
</evidence>
<evidence type="ECO:0000256" key="2">
    <source>
        <dbReference type="ARBA" id="ARBA00021549"/>
    </source>
</evidence>
<dbReference type="PROSITE" id="PS00409">
    <property type="entry name" value="PROKAR_NTER_METHYL"/>
    <property type="match status" value="1"/>
</dbReference>
<sequence length="202" mass="21515">MIKRPAVGTIAGQRQHKGGFTLIEMMIVIAIIGISASLAVPNLILWFDNLSVKSAARDLYSAMQEVRTIAVRQNASAAIVFDTANNRYYICSGQGPDNAWGGTGDMTGTGDNVIERRVTLLSSAYKNRVQFGNGNATTPVGATFGDFITYTSPNNVLVVNSSGIGNAGYVYLTNPNNGKAYAVGTLSSGLVKLLKWNGTTWQ</sequence>
<evidence type="ECO:0000256" key="5">
    <source>
        <dbReference type="ARBA" id="ARBA00022519"/>
    </source>
</evidence>
<dbReference type="GO" id="GO:0015627">
    <property type="term" value="C:type II protein secretion system complex"/>
    <property type="evidence" value="ECO:0007669"/>
    <property type="project" value="InterPro"/>
</dbReference>
<organism evidence="13 14">
    <name type="scientific">Desulfobacter postgatei</name>
    <dbReference type="NCBI Taxonomy" id="2293"/>
    <lineage>
        <taxon>Bacteria</taxon>
        <taxon>Pseudomonadati</taxon>
        <taxon>Thermodesulfobacteriota</taxon>
        <taxon>Desulfobacteria</taxon>
        <taxon>Desulfobacterales</taxon>
        <taxon>Desulfobacteraceae</taxon>
        <taxon>Desulfobacter</taxon>
    </lineage>
</organism>
<proteinExistence type="inferred from homology"/>
<evidence type="ECO:0000313" key="14">
    <source>
        <dbReference type="Proteomes" id="UP000231203"/>
    </source>
</evidence>
<dbReference type="Pfam" id="PF12019">
    <property type="entry name" value="GspH"/>
    <property type="match status" value="1"/>
</dbReference>
<dbReference type="EMBL" id="PDTI01000028">
    <property type="protein sequence ID" value="PIE62823.1"/>
    <property type="molecule type" value="Genomic_DNA"/>
</dbReference>
<keyword evidence="4" id="KW-0488">Methylation</keyword>
<dbReference type="GO" id="GO:0015628">
    <property type="term" value="P:protein secretion by the type II secretion system"/>
    <property type="evidence" value="ECO:0007669"/>
    <property type="project" value="InterPro"/>
</dbReference>
<dbReference type="InterPro" id="IPR045584">
    <property type="entry name" value="Pilin-like"/>
</dbReference>
<dbReference type="NCBIfam" id="TIGR02532">
    <property type="entry name" value="IV_pilin_GFxxxE"/>
    <property type="match status" value="1"/>
</dbReference>
<dbReference type="SUPFAM" id="SSF54523">
    <property type="entry name" value="Pili subunits"/>
    <property type="match status" value="1"/>
</dbReference>
<dbReference type="AlphaFoldDB" id="A0A2G6MRU9"/>
<comment type="similarity">
    <text evidence="9">Belongs to the GSP H family.</text>
</comment>
<protein>
    <recommendedName>
        <fullName evidence="2">Type II secretion system protein H</fullName>
    </recommendedName>
    <alternativeName>
        <fullName evidence="10">General secretion pathway protein H</fullName>
    </alternativeName>
</protein>
<dbReference type="GO" id="GO:0005886">
    <property type="term" value="C:plasma membrane"/>
    <property type="evidence" value="ECO:0007669"/>
    <property type="project" value="UniProtKB-SubCell"/>
</dbReference>
<dbReference type="Gene3D" id="3.30.700.10">
    <property type="entry name" value="Glycoprotein, Type 4 Pilin"/>
    <property type="match status" value="1"/>
</dbReference>
<evidence type="ECO:0000256" key="3">
    <source>
        <dbReference type="ARBA" id="ARBA00022475"/>
    </source>
</evidence>
<keyword evidence="5" id="KW-0997">Cell inner membrane</keyword>
<gene>
    <name evidence="13" type="ORF">CSA25_03320</name>
</gene>
<feature type="domain" description="General secretion pathway GspH" evidence="12">
    <location>
        <begin position="55"/>
        <end position="189"/>
    </location>
</feature>
<dbReference type="Pfam" id="PF07963">
    <property type="entry name" value="N_methyl"/>
    <property type="match status" value="1"/>
</dbReference>
<evidence type="ECO:0000256" key="11">
    <source>
        <dbReference type="SAM" id="Phobius"/>
    </source>
</evidence>
<evidence type="ECO:0000256" key="10">
    <source>
        <dbReference type="ARBA" id="ARBA00030775"/>
    </source>
</evidence>
<keyword evidence="7 11" id="KW-1133">Transmembrane helix</keyword>
<dbReference type="Proteomes" id="UP000231203">
    <property type="component" value="Unassembled WGS sequence"/>
</dbReference>
<keyword evidence="6 11" id="KW-0812">Transmembrane</keyword>
<evidence type="ECO:0000256" key="9">
    <source>
        <dbReference type="ARBA" id="ARBA00025772"/>
    </source>
</evidence>
<name>A0A2G6MRU9_9BACT</name>
<evidence type="ECO:0000259" key="12">
    <source>
        <dbReference type="Pfam" id="PF12019"/>
    </source>
</evidence>
<reference evidence="13 14" key="1">
    <citation type="submission" date="2017-10" db="EMBL/GenBank/DDBJ databases">
        <title>Novel microbial diversity and functional potential in the marine mammal oral microbiome.</title>
        <authorList>
            <person name="Dudek N.K."/>
            <person name="Sun C.L."/>
            <person name="Burstein D."/>
            <person name="Kantor R.S."/>
            <person name="Aliaga Goltsman D.S."/>
            <person name="Bik E.M."/>
            <person name="Thomas B.C."/>
            <person name="Banfield J.F."/>
            <person name="Relman D.A."/>
        </authorList>
    </citation>
    <scope>NUCLEOTIDE SEQUENCE [LARGE SCALE GENOMIC DNA]</scope>
    <source>
        <strain evidence="13">DOLJORAL78_47_202</strain>
    </source>
</reference>
<dbReference type="InterPro" id="IPR022346">
    <property type="entry name" value="T2SS_GspH"/>
</dbReference>
<keyword evidence="3" id="KW-1003">Cell membrane</keyword>
<evidence type="ECO:0000256" key="1">
    <source>
        <dbReference type="ARBA" id="ARBA00004377"/>
    </source>
</evidence>
<comment type="caution">
    <text evidence="13">The sequence shown here is derived from an EMBL/GenBank/DDBJ whole genome shotgun (WGS) entry which is preliminary data.</text>
</comment>
<comment type="subcellular location">
    <subcellularLocation>
        <location evidence="1">Cell inner membrane</location>
        <topology evidence="1">Single-pass membrane protein</topology>
    </subcellularLocation>
</comment>
<feature type="transmembrane region" description="Helical" evidence="11">
    <location>
        <begin position="21"/>
        <end position="47"/>
    </location>
</feature>